<evidence type="ECO:0000313" key="2">
    <source>
        <dbReference type="EMBL" id="KMW66925.1"/>
    </source>
</evidence>
<dbReference type="EMBL" id="GG749413">
    <property type="protein sequence ID" value="KMW66925.1"/>
    <property type="molecule type" value="Genomic_DNA"/>
</dbReference>
<proteinExistence type="predicted"/>
<evidence type="ECO:0000256" key="1">
    <source>
        <dbReference type="SAM" id="MobiDB-lite"/>
    </source>
</evidence>
<sequence length="60" mass="6882">MDVDDNDGGSYHSDSTATDPADYNKQEYYMKMLNSGNKSLLQYNEYTDNSPKLLSHIEQE</sequence>
<dbReference type="AlphaFoldDB" id="A0A0J9ENT0"/>
<feature type="region of interest" description="Disordered" evidence="1">
    <location>
        <begin position="1"/>
        <end position="23"/>
    </location>
</feature>
<organism evidence="2">
    <name type="scientific">Ajellomyces dermatitidis (strain ATCC 18188 / CBS 674.68)</name>
    <name type="common">Blastomyces dermatitidis</name>
    <dbReference type="NCBI Taxonomy" id="653446"/>
    <lineage>
        <taxon>Eukaryota</taxon>
        <taxon>Fungi</taxon>
        <taxon>Dikarya</taxon>
        <taxon>Ascomycota</taxon>
        <taxon>Pezizomycotina</taxon>
        <taxon>Eurotiomycetes</taxon>
        <taxon>Eurotiomycetidae</taxon>
        <taxon>Onygenales</taxon>
        <taxon>Ajellomycetaceae</taxon>
        <taxon>Blastomyces</taxon>
    </lineage>
</organism>
<name>A0A0J9ENT0_AJEDA</name>
<accession>A0A0J9ENT0</accession>
<protein>
    <submittedName>
        <fullName evidence="2">Uncharacterized protein</fullName>
    </submittedName>
</protein>
<dbReference type="Proteomes" id="UP000007802">
    <property type="component" value="Unassembled WGS sequence"/>
</dbReference>
<gene>
    <name evidence="2" type="ORF">BDDG_11795</name>
</gene>
<reference evidence="2" key="1">
    <citation type="submission" date="2010-03" db="EMBL/GenBank/DDBJ databases">
        <title>Annotation of Blastomyces dermatitidis strain ATCC 18188.</title>
        <authorList>
            <consortium name="The Broad Institute Genome Sequencing Platform"/>
            <consortium name="Broad Institute Genome Sequencing Center for Infectious Disease."/>
            <person name="Cuomo C."/>
            <person name="Klein B."/>
            <person name="Sullivan T."/>
            <person name="Heitman J."/>
            <person name="Young S."/>
            <person name="Zeng Q."/>
            <person name="Gargeya S."/>
            <person name="Alvarado L."/>
            <person name="Berlin A.M."/>
            <person name="Chapman S.B."/>
            <person name="Chen Z."/>
            <person name="Freedman E."/>
            <person name="Gellesch M."/>
            <person name="Goldberg J."/>
            <person name="Griggs A."/>
            <person name="Gujja S."/>
            <person name="Heilman E."/>
            <person name="Heiman D."/>
            <person name="Howarth C."/>
            <person name="Mehta T."/>
            <person name="Neiman D."/>
            <person name="Pearson M."/>
            <person name="Roberts A."/>
            <person name="Saif S."/>
            <person name="Shea T."/>
            <person name="Shenoy N."/>
            <person name="Sisk P."/>
            <person name="Stolte C."/>
            <person name="Sykes S."/>
            <person name="White J."/>
            <person name="Yandava C."/>
            <person name="Haas B."/>
            <person name="Nusbaum C."/>
            <person name="Birren B."/>
        </authorList>
    </citation>
    <scope>NUCLEOTIDE SEQUENCE</scope>
    <source>
        <strain evidence="2">ATCC 18188</strain>
    </source>
</reference>